<dbReference type="InterPro" id="IPR017941">
    <property type="entry name" value="Rieske_2Fe-2S"/>
</dbReference>
<organism evidence="6 7">
    <name type="scientific">Caballeronia glebae</name>
    <dbReference type="NCBI Taxonomy" id="1777143"/>
    <lineage>
        <taxon>Bacteria</taxon>
        <taxon>Pseudomonadati</taxon>
        <taxon>Pseudomonadota</taxon>
        <taxon>Betaproteobacteria</taxon>
        <taxon>Burkholderiales</taxon>
        <taxon>Burkholderiaceae</taxon>
        <taxon>Caballeronia</taxon>
    </lineage>
</organism>
<gene>
    <name evidence="6" type="ORF">AWB82_01666</name>
</gene>
<evidence type="ECO:0000256" key="3">
    <source>
        <dbReference type="ARBA" id="ARBA00023004"/>
    </source>
</evidence>
<evidence type="ECO:0000313" key="7">
    <source>
        <dbReference type="Proteomes" id="UP000054596"/>
    </source>
</evidence>
<dbReference type="GO" id="GO:0051537">
    <property type="term" value="F:2 iron, 2 sulfur cluster binding"/>
    <property type="evidence" value="ECO:0007669"/>
    <property type="project" value="UniProtKB-KW"/>
</dbReference>
<sequence length="127" mass="14004">MLSRECAAALRLCRFVELSPGEARGFDPDMSGRDRLFVVRRGERVDAWLNACPHYALADAVPLAWRRNGYMSADGRHIVCAGHGALFEPDNGQCIQGPCVGEQLQRVPLTLTETGELWVSNENFSGV</sequence>
<keyword evidence="1" id="KW-0001">2Fe-2S</keyword>
<dbReference type="PANTHER" id="PTHR40261:SF1">
    <property type="entry name" value="RIESKE DOMAIN-CONTAINING PROTEIN"/>
    <property type="match status" value="1"/>
</dbReference>
<keyword evidence="2" id="KW-0479">Metal-binding</keyword>
<keyword evidence="3" id="KW-0408">Iron</keyword>
<dbReference type="OrthoDB" id="9794779at2"/>
<evidence type="ECO:0000256" key="2">
    <source>
        <dbReference type="ARBA" id="ARBA00022723"/>
    </source>
</evidence>
<reference evidence="6" key="1">
    <citation type="submission" date="2016-01" db="EMBL/GenBank/DDBJ databases">
        <authorList>
            <person name="Peeters C."/>
        </authorList>
    </citation>
    <scope>NUCLEOTIDE SEQUENCE [LARGE SCALE GENOMIC DNA]</scope>
    <source>
        <strain evidence="6">LMG 29325</strain>
    </source>
</reference>
<dbReference type="PROSITE" id="PS51296">
    <property type="entry name" value="RIESKE"/>
    <property type="match status" value="1"/>
</dbReference>
<feature type="domain" description="Rieske" evidence="5">
    <location>
        <begin position="10"/>
        <end position="119"/>
    </location>
</feature>
<name>A0A158A3U3_9BURK</name>
<protein>
    <submittedName>
        <fullName evidence="6">Rieske (2Fe-2S) domain-containing protein</fullName>
    </submittedName>
</protein>
<evidence type="ECO:0000256" key="1">
    <source>
        <dbReference type="ARBA" id="ARBA00022714"/>
    </source>
</evidence>
<dbReference type="Pfam" id="PF00355">
    <property type="entry name" value="Rieske"/>
    <property type="match status" value="1"/>
</dbReference>
<proteinExistence type="predicted"/>
<accession>A0A158A3U3</accession>
<dbReference type="EMBL" id="FCOJ02000009">
    <property type="protein sequence ID" value="SAK52423.1"/>
    <property type="molecule type" value="Genomic_DNA"/>
</dbReference>
<dbReference type="CDD" id="cd03467">
    <property type="entry name" value="Rieske"/>
    <property type="match status" value="1"/>
</dbReference>
<evidence type="ECO:0000256" key="4">
    <source>
        <dbReference type="ARBA" id="ARBA00023014"/>
    </source>
</evidence>
<dbReference type="SUPFAM" id="SSF50022">
    <property type="entry name" value="ISP domain"/>
    <property type="match status" value="1"/>
</dbReference>
<keyword evidence="7" id="KW-1185">Reference proteome</keyword>
<dbReference type="InterPro" id="IPR036922">
    <property type="entry name" value="Rieske_2Fe-2S_sf"/>
</dbReference>
<keyword evidence="4" id="KW-0411">Iron-sulfur</keyword>
<dbReference type="STRING" id="1777143.AWB82_01666"/>
<evidence type="ECO:0000259" key="5">
    <source>
        <dbReference type="PROSITE" id="PS51296"/>
    </source>
</evidence>
<comment type="caution">
    <text evidence="6">The sequence shown here is derived from an EMBL/GenBank/DDBJ whole genome shotgun (WGS) entry which is preliminary data.</text>
</comment>
<dbReference type="Proteomes" id="UP000054596">
    <property type="component" value="Unassembled WGS sequence"/>
</dbReference>
<dbReference type="Gene3D" id="2.102.10.10">
    <property type="entry name" value="Rieske [2Fe-2S] iron-sulphur domain"/>
    <property type="match status" value="1"/>
</dbReference>
<dbReference type="RefSeq" id="WP_086966780.1">
    <property type="nucleotide sequence ID" value="NZ_FCOJ02000009.1"/>
</dbReference>
<dbReference type="GO" id="GO:0046872">
    <property type="term" value="F:metal ion binding"/>
    <property type="evidence" value="ECO:0007669"/>
    <property type="project" value="UniProtKB-KW"/>
</dbReference>
<evidence type="ECO:0000313" key="6">
    <source>
        <dbReference type="EMBL" id="SAK52423.1"/>
    </source>
</evidence>
<dbReference type="PANTHER" id="PTHR40261">
    <property type="match status" value="1"/>
</dbReference>
<dbReference type="AlphaFoldDB" id="A0A158A3U3"/>